<evidence type="ECO:0000313" key="3">
    <source>
        <dbReference type="EMBL" id="NML66153.1"/>
    </source>
</evidence>
<evidence type="ECO:0008006" key="5">
    <source>
        <dbReference type="Google" id="ProtNLM"/>
    </source>
</evidence>
<dbReference type="Pfam" id="PF09983">
    <property type="entry name" value="JetD_C"/>
    <property type="match status" value="1"/>
</dbReference>
<dbReference type="InterPro" id="IPR024537">
    <property type="entry name" value="DUF3322"/>
</dbReference>
<evidence type="ECO:0000259" key="2">
    <source>
        <dbReference type="Pfam" id="PF11795"/>
    </source>
</evidence>
<organism evidence="3 4">
    <name type="scientific">Hymenobacter polaris</name>
    <dbReference type="NCBI Taxonomy" id="2682546"/>
    <lineage>
        <taxon>Bacteria</taxon>
        <taxon>Pseudomonadati</taxon>
        <taxon>Bacteroidota</taxon>
        <taxon>Cytophagia</taxon>
        <taxon>Cytophagales</taxon>
        <taxon>Hymenobacteraceae</taxon>
        <taxon>Hymenobacter</taxon>
    </lineage>
</organism>
<sequence length="383" mass="42523">MISLPELRAKALRKYPDVLRAHLAGEEIFPLSLRASKTLDRAQGTAHIHAQQRELLAHSKNRLGHGYTLTIKPNKKTGQSEISGIAFDTRADFLGYLDKQAEYEAFAANAARTAAAVPALLPLLQATPKLLLDHAADWPALLTVCGYFQANPQPNQYVRNLPLGLPTKFMEQHQAALRPLLDYLIPDHVRAEETDFFRRFHLLLEEPSIKLRFLDAAARLHPAVSQLSLWVSEFQHLNLPVRLVFIIENLTTFLSFPAVPDAVAIWGGGFAVALLAGADWLAAKQLFYWGDLDVHGFQILARLRAHYPAAQSLLMDAGTFGRYYQGGLGGNFVGQQLPGLTDAEQELYQQLLATNARLEQEQLPAHYVATSIGQVIHNEQCGD</sequence>
<feature type="domain" description="DUF3322" evidence="2">
    <location>
        <begin position="6"/>
        <end position="182"/>
    </location>
</feature>
<comment type="caution">
    <text evidence="3">The sequence shown here is derived from an EMBL/GenBank/DDBJ whole genome shotgun (WGS) entry which is preliminary data.</text>
</comment>
<keyword evidence="4" id="KW-1185">Reference proteome</keyword>
<dbReference type="InterPro" id="IPR024534">
    <property type="entry name" value="JetD_C"/>
</dbReference>
<protein>
    <recommendedName>
        <fullName evidence="5">DUF2399 domain-containing protein</fullName>
    </recommendedName>
</protein>
<gene>
    <name evidence="3" type="ORF">HHL22_13150</name>
</gene>
<feature type="domain" description="Wadjet protein JetD C-terminal" evidence="1">
    <location>
        <begin position="205"/>
        <end position="369"/>
    </location>
</feature>
<reference evidence="3 4" key="1">
    <citation type="submission" date="2020-04" db="EMBL/GenBank/DDBJ databases">
        <title>Hymenobacter polaris sp. nov., isolated from Arctic soil.</title>
        <authorList>
            <person name="Dahal R.H."/>
        </authorList>
    </citation>
    <scope>NUCLEOTIDE SEQUENCE [LARGE SCALE GENOMIC DNA]</scope>
    <source>
        <strain evidence="3 4">RP-2-7</strain>
    </source>
</reference>
<dbReference type="Pfam" id="PF11795">
    <property type="entry name" value="DUF3322"/>
    <property type="match status" value="1"/>
</dbReference>
<dbReference type="AlphaFoldDB" id="A0A7Y0AF17"/>
<name>A0A7Y0AF17_9BACT</name>
<proteinExistence type="predicted"/>
<evidence type="ECO:0000259" key="1">
    <source>
        <dbReference type="Pfam" id="PF09983"/>
    </source>
</evidence>
<dbReference type="RefSeq" id="WP_169531817.1">
    <property type="nucleotide sequence ID" value="NZ_JABBGH010000002.1"/>
</dbReference>
<accession>A0A7Y0AF17</accession>
<dbReference type="EMBL" id="JABBGH010000002">
    <property type="protein sequence ID" value="NML66153.1"/>
    <property type="molecule type" value="Genomic_DNA"/>
</dbReference>
<dbReference type="Proteomes" id="UP000559626">
    <property type="component" value="Unassembled WGS sequence"/>
</dbReference>
<evidence type="ECO:0000313" key="4">
    <source>
        <dbReference type="Proteomes" id="UP000559626"/>
    </source>
</evidence>